<feature type="region of interest" description="Disordered" evidence="1">
    <location>
        <begin position="1"/>
        <end position="37"/>
    </location>
</feature>
<protein>
    <submittedName>
        <fullName evidence="2">Uncharacterized protein</fullName>
    </submittedName>
</protein>
<dbReference type="Proteomes" id="UP000002487">
    <property type="component" value="Chromosome"/>
</dbReference>
<dbReference type="AlphaFoldDB" id="Q8TML4"/>
<feature type="compositionally biased region" description="Basic and acidic residues" evidence="1">
    <location>
        <begin position="13"/>
        <end position="37"/>
    </location>
</feature>
<evidence type="ECO:0000313" key="2">
    <source>
        <dbReference type="EMBL" id="AAM06021.1"/>
    </source>
</evidence>
<organism evidence="2 3">
    <name type="scientific">Methanosarcina acetivorans (strain ATCC 35395 / DSM 2834 / JCM 12185 / C2A)</name>
    <dbReference type="NCBI Taxonomy" id="188937"/>
    <lineage>
        <taxon>Archaea</taxon>
        <taxon>Methanobacteriati</taxon>
        <taxon>Methanobacteriota</taxon>
        <taxon>Stenosarchaea group</taxon>
        <taxon>Methanomicrobia</taxon>
        <taxon>Methanosarcinales</taxon>
        <taxon>Methanosarcinaceae</taxon>
        <taxon>Methanosarcina</taxon>
    </lineage>
</organism>
<accession>Q8TML4</accession>
<reference evidence="2 3" key="1">
    <citation type="journal article" date="2002" name="Genome Res.">
        <title>The genome of Methanosarcina acetivorans reveals extensive metabolic and physiological diversity.</title>
        <authorList>
            <person name="Galagan J.E."/>
            <person name="Nusbaum C."/>
            <person name="Roy A."/>
            <person name="Endrizzi M.G."/>
            <person name="Macdonald P."/>
            <person name="FitzHugh W."/>
            <person name="Calvo S."/>
            <person name="Engels R."/>
            <person name="Smirnov S."/>
            <person name="Atnoor D."/>
            <person name="Brown A."/>
            <person name="Allen N."/>
            <person name="Naylor J."/>
            <person name="Stange-Thomann N."/>
            <person name="DeArellano K."/>
            <person name="Johnson R."/>
            <person name="Linton L."/>
            <person name="McEwan P."/>
            <person name="McKernan K."/>
            <person name="Talamas J."/>
            <person name="Tirrell A."/>
            <person name="Ye W."/>
            <person name="Zimmer A."/>
            <person name="Barber R.D."/>
            <person name="Cann I."/>
            <person name="Graham D.E."/>
            <person name="Grahame D.A."/>
            <person name="Guss A."/>
            <person name="Hedderich R."/>
            <person name="Ingram-Smith C."/>
            <person name="Kuettner C.H."/>
            <person name="Krzycki J.A."/>
            <person name="Leigh J.A."/>
            <person name="Li W."/>
            <person name="Liu J."/>
            <person name="Mukhopadhyay B."/>
            <person name="Reeve J.N."/>
            <person name="Smith K."/>
            <person name="Springer T.A."/>
            <person name="Umayam L.A."/>
            <person name="White O."/>
            <person name="White R.H."/>
            <person name="de Macario E.C."/>
            <person name="Ferry J.G."/>
            <person name="Jarrell K.F."/>
            <person name="Jing H."/>
            <person name="Macario A.J.L."/>
            <person name="Paulsen I."/>
            <person name="Pritchett M."/>
            <person name="Sowers K.R."/>
            <person name="Swanson R.V."/>
            <person name="Zinder S.H."/>
            <person name="Lander E."/>
            <person name="Metcalf W.W."/>
            <person name="Birren B."/>
        </authorList>
    </citation>
    <scope>NUCLEOTIDE SEQUENCE [LARGE SCALE GENOMIC DNA]</scope>
    <source>
        <strain evidence="3">ATCC 35395 / DSM 2834 / JCM 12185 / C2A</strain>
    </source>
</reference>
<dbReference type="HOGENOM" id="CLU_2662289_0_0_2"/>
<gene>
    <name evidence="2" type="ordered locus">MA_2643</name>
</gene>
<sequence>MSFLSRSTQESGLSHKKEKGEEERREKSPKAKKTDVTGRNRHLEVILGIDKSYIFFFFCSLKPWFPRSFLSGTWL</sequence>
<evidence type="ECO:0000313" key="3">
    <source>
        <dbReference type="Proteomes" id="UP000002487"/>
    </source>
</evidence>
<dbReference type="EnsemblBacteria" id="AAM06021">
    <property type="protein sequence ID" value="AAM06021"/>
    <property type="gene ID" value="MA_2643"/>
</dbReference>
<dbReference type="EMBL" id="AE010299">
    <property type="protein sequence ID" value="AAM06021.1"/>
    <property type="molecule type" value="Genomic_DNA"/>
</dbReference>
<keyword evidence="3" id="KW-1185">Reference proteome</keyword>
<feature type="compositionally biased region" description="Polar residues" evidence="1">
    <location>
        <begin position="1"/>
        <end position="12"/>
    </location>
</feature>
<proteinExistence type="predicted"/>
<evidence type="ECO:0000256" key="1">
    <source>
        <dbReference type="SAM" id="MobiDB-lite"/>
    </source>
</evidence>
<name>Q8TML4_METAC</name>
<dbReference type="InParanoid" id="Q8TML4"/>
<dbReference type="KEGG" id="mac:MA_2643"/>